<organism evidence="2 3">
    <name type="scientific">Parvicella tangerina</name>
    <dbReference type="NCBI Taxonomy" id="2829795"/>
    <lineage>
        <taxon>Bacteria</taxon>
        <taxon>Pseudomonadati</taxon>
        <taxon>Bacteroidota</taxon>
        <taxon>Flavobacteriia</taxon>
        <taxon>Flavobacteriales</taxon>
        <taxon>Parvicellaceae</taxon>
        <taxon>Parvicella</taxon>
    </lineage>
</organism>
<proteinExistence type="predicted"/>
<dbReference type="Gene3D" id="2.130.10.10">
    <property type="entry name" value="YVTN repeat-like/Quinoprotein amine dehydrogenase"/>
    <property type="match status" value="3"/>
</dbReference>
<dbReference type="InterPro" id="IPR048954">
    <property type="entry name" value="PorZ_N"/>
</dbReference>
<dbReference type="InterPro" id="IPR015943">
    <property type="entry name" value="WD40/YVTN_repeat-like_dom_sf"/>
</dbReference>
<dbReference type="Pfam" id="PF21544">
    <property type="entry name" value="PorZ_N_b_propeller"/>
    <property type="match status" value="1"/>
</dbReference>
<feature type="domain" description="PorZ N-terminal beta-propeller" evidence="1">
    <location>
        <begin position="48"/>
        <end position="203"/>
    </location>
</feature>
<dbReference type="AlphaFoldDB" id="A0A916NB38"/>
<dbReference type="Pfam" id="PF07494">
    <property type="entry name" value="Reg_prop"/>
    <property type="match status" value="1"/>
</dbReference>
<evidence type="ECO:0000313" key="3">
    <source>
        <dbReference type="Proteomes" id="UP000683507"/>
    </source>
</evidence>
<dbReference type="SUPFAM" id="SSF101898">
    <property type="entry name" value="NHL repeat"/>
    <property type="match status" value="1"/>
</dbReference>
<dbReference type="Proteomes" id="UP000683507">
    <property type="component" value="Chromosome"/>
</dbReference>
<dbReference type="EMBL" id="OU015584">
    <property type="protein sequence ID" value="CAG5082151.1"/>
    <property type="molecule type" value="Genomic_DNA"/>
</dbReference>
<protein>
    <recommendedName>
        <fullName evidence="1">PorZ N-terminal beta-propeller domain-containing protein</fullName>
    </recommendedName>
</protein>
<keyword evidence="3" id="KW-1185">Reference proteome</keyword>
<dbReference type="KEGG" id="ptan:CRYO30217_01821"/>
<reference evidence="2" key="1">
    <citation type="submission" date="2021-04" db="EMBL/GenBank/DDBJ databases">
        <authorList>
            <person name="Rodrigo-Torres L."/>
            <person name="Arahal R. D."/>
            <person name="Lucena T."/>
        </authorList>
    </citation>
    <scope>NUCLEOTIDE SEQUENCE</scope>
    <source>
        <strain evidence="2">AS29M-1</strain>
    </source>
</reference>
<dbReference type="InterPro" id="IPR011110">
    <property type="entry name" value="Reg_prop"/>
</dbReference>
<sequence length="776" mass="85860">MKSSISSILLIILTFNLYSQAEFGVEMWRDHLPYFDVKQVAKVDQIAYGATDYGLYRVDENEGTIEQLNTVFGLSDFAVSTIAANDYAKTLIIGYTNGNIDLIKDNKVQNINAILESNVVGDRTIYSIHCKDQFAYLACGFGIVVMDVSRQEIKDTYYIGNNGSALKVNDLTISSDKIYAVTAEGLYYANLSAPFLSDFSVWSREESFNNYSDEFELIHFQNNRIYLVNQYDDFSDDTLFVYDEGFQLLHQQFDDDFTGIEAKNEQEVIIALNYNMIVQDENYATLETIYTYNGEQNVASNHAIWDGNNYWIGDAQYGLNRCSSNWDNEHFFISGPINNRCFQIATSKDRAYVASGLVTGSAWNNEYVSDGVYVFDQYDWFAHNSNTEDLIPSDSSFDFIYAAVDPHDEKHALFCSFQGGLYEYQDGEVVARYGSNNSPLSPSLVHTNQIKVGAAQFDDEGNIWAANSFVNNPLVLIDNAGDTMAFNIGSAGINAVITDLLVDNTNHHIWLAVRSKGVVVYDYNDTPLDPSDDQKILLTDTEGAGNLPSTNINCLTMDKDGEIWVGTEKGPAVFFNPGSIFQTGADLDASQVLLLQDGSYQYLLETQVISEIAIDGANRKWFGTAAGGVFLMSEDGTEQVYAFNTENSPMFSNNVVSLGVVESTGEVLIGTNQGIIGFRSTATEPASSYADIYCYPNPVRPGYNGPIAIKGLTENSDVKITDAAGNMVNESTSFGGQAVWYGDDVYGNPVSSGVYYVFLVSEGGQLKAKTKVLIIR</sequence>
<accession>A0A916NB38</accession>
<evidence type="ECO:0000259" key="1">
    <source>
        <dbReference type="Pfam" id="PF21544"/>
    </source>
</evidence>
<name>A0A916NB38_9FLAO</name>
<evidence type="ECO:0000313" key="2">
    <source>
        <dbReference type="EMBL" id="CAG5082151.1"/>
    </source>
</evidence>
<gene>
    <name evidence="2" type="ORF">CRYO30217_01821</name>
</gene>
<dbReference type="RefSeq" id="WP_258542013.1">
    <property type="nucleotide sequence ID" value="NZ_OU015584.1"/>
</dbReference>